<accession>A0A316VN96</accession>
<proteinExistence type="predicted"/>
<dbReference type="RefSeq" id="XP_025365950.1">
    <property type="nucleotide sequence ID" value="XM_025517259.1"/>
</dbReference>
<dbReference type="OrthoDB" id="2255941at2759"/>
<reference evidence="1 2" key="1">
    <citation type="journal article" date="2018" name="Mol. Biol. Evol.">
        <title>Broad Genomic Sampling Reveals a Smut Pathogenic Ancestry of the Fungal Clade Ustilaginomycotina.</title>
        <authorList>
            <person name="Kijpornyongpan T."/>
            <person name="Mondo S.J."/>
            <person name="Barry K."/>
            <person name="Sandor L."/>
            <person name="Lee J."/>
            <person name="Lipzen A."/>
            <person name="Pangilinan J."/>
            <person name="LaButti K."/>
            <person name="Hainaut M."/>
            <person name="Henrissat B."/>
            <person name="Grigoriev I.V."/>
            <person name="Spatafora J.W."/>
            <person name="Aime M.C."/>
        </authorList>
    </citation>
    <scope>NUCLEOTIDE SEQUENCE [LARGE SCALE GENOMIC DNA]</scope>
    <source>
        <strain evidence="1 2">MCA 4658</strain>
    </source>
</reference>
<keyword evidence="2" id="KW-1185">Reference proteome</keyword>
<sequence length="157" mass="17733">MRQQMHQHLSTYRKFWTAVDPSSTSAADRLSRTEAPLVDEKAWFDASGWEPVLAATVMARLVVTLVWEGNIGGLRETLHAPVLATPGLIEQICAPPLCMVLYKKHFWVGSISLERALTLPLGHWYKVFRRKLDAQPQWLAASNLLEALCESVQKLPR</sequence>
<dbReference type="InParanoid" id="A0A316VN96"/>
<dbReference type="EMBL" id="KZ819536">
    <property type="protein sequence ID" value="PWN38790.1"/>
    <property type="molecule type" value="Genomic_DNA"/>
</dbReference>
<organism evidence="1 2">
    <name type="scientific">Ceraceosorus guamensis</name>
    <dbReference type="NCBI Taxonomy" id="1522189"/>
    <lineage>
        <taxon>Eukaryota</taxon>
        <taxon>Fungi</taxon>
        <taxon>Dikarya</taxon>
        <taxon>Basidiomycota</taxon>
        <taxon>Ustilaginomycotina</taxon>
        <taxon>Exobasidiomycetes</taxon>
        <taxon>Ceraceosorales</taxon>
        <taxon>Ceraceosoraceae</taxon>
        <taxon>Ceraceosorus</taxon>
    </lineage>
</organism>
<evidence type="ECO:0000313" key="2">
    <source>
        <dbReference type="Proteomes" id="UP000245783"/>
    </source>
</evidence>
<gene>
    <name evidence="1" type="ORF">IE81DRAFT_369577</name>
</gene>
<protein>
    <submittedName>
        <fullName evidence="1">Uncharacterized protein</fullName>
    </submittedName>
</protein>
<dbReference type="Proteomes" id="UP000245783">
    <property type="component" value="Unassembled WGS sequence"/>
</dbReference>
<dbReference type="GeneID" id="37039129"/>
<evidence type="ECO:0000313" key="1">
    <source>
        <dbReference type="EMBL" id="PWN38790.1"/>
    </source>
</evidence>
<name>A0A316VN96_9BASI</name>
<dbReference type="AlphaFoldDB" id="A0A316VN96"/>